<evidence type="ECO:0000313" key="2">
    <source>
        <dbReference type="Proteomes" id="UP001367508"/>
    </source>
</evidence>
<gene>
    <name evidence="1" type="ORF">VNO77_19499</name>
</gene>
<keyword evidence="2" id="KW-1185">Reference proteome</keyword>
<proteinExistence type="predicted"/>
<protein>
    <submittedName>
        <fullName evidence="1">Uncharacterized protein</fullName>
    </submittedName>
</protein>
<comment type="caution">
    <text evidence="1">The sequence shown here is derived from an EMBL/GenBank/DDBJ whole genome shotgun (WGS) entry which is preliminary data.</text>
</comment>
<accession>A0AAN9LMM3</accession>
<reference evidence="1 2" key="1">
    <citation type="submission" date="2024-01" db="EMBL/GenBank/DDBJ databases">
        <title>The genomes of 5 underutilized Papilionoideae crops provide insights into root nodulation and disease resistanc.</title>
        <authorList>
            <person name="Jiang F."/>
        </authorList>
    </citation>
    <scope>NUCLEOTIDE SEQUENCE [LARGE SCALE GENOMIC DNA]</scope>
    <source>
        <strain evidence="1">LVBAO_FW01</strain>
        <tissue evidence="1">Leaves</tissue>
    </source>
</reference>
<organism evidence="1 2">
    <name type="scientific">Canavalia gladiata</name>
    <name type="common">Sword bean</name>
    <name type="synonym">Dolichos gladiatus</name>
    <dbReference type="NCBI Taxonomy" id="3824"/>
    <lineage>
        <taxon>Eukaryota</taxon>
        <taxon>Viridiplantae</taxon>
        <taxon>Streptophyta</taxon>
        <taxon>Embryophyta</taxon>
        <taxon>Tracheophyta</taxon>
        <taxon>Spermatophyta</taxon>
        <taxon>Magnoliopsida</taxon>
        <taxon>eudicotyledons</taxon>
        <taxon>Gunneridae</taxon>
        <taxon>Pentapetalae</taxon>
        <taxon>rosids</taxon>
        <taxon>fabids</taxon>
        <taxon>Fabales</taxon>
        <taxon>Fabaceae</taxon>
        <taxon>Papilionoideae</taxon>
        <taxon>50 kb inversion clade</taxon>
        <taxon>NPAAA clade</taxon>
        <taxon>indigoferoid/millettioid clade</taxon>
        <taxon>Phaseoleae</taxon>
        <taxon>Canavalia</taxon>
    </lineage>
</organism>
<evidence type="ECO:0000313" key="1">
    <source>
        <dbReference type="EMBL" id="KAK7338865.1"/>
    </source>
</evidence>
<dbReference type="AlphaFoldDB" id="A0AAN9LMM3"/>
<name>A0AAN9LMM3_CANGL</name>
<dbReference type="EMBL" id="JAYMYQ010000004">
    <property type="protein sequence ID" value="KAK7338865.1"/>
    <property type="molecule type" value="Genomic_DNA"/>
</dbReference>
<dbReference type="Proteomes" id="UP001367508">
    <property type="component" value="Unassembled WGS sequence"/>
</dbReference>
<sequence>MERTRCPKVLTELISHDDGLPSLSFHKDLHLSLSSQTPTSQNRFEEFKYVLVGTAIRNSTDLRNLGG</sequence>